<dbReference type="EMBL" id="PUHP01000092">
    <property type="protein sequence ID" value="TQN73490.1"/>
    <property type="molecule type" value="Genomic_DNA"/>
</dbReference>
<gene>
    <name evidence="3" type="ORF">CSHISOI_01992</name>
</gene>
<accession>A0A5Q4C2C1</accession>
<evidence type="ECO:0000256" key="2">
    <source>
        <dbReference type="SAM" id="MobiDB-lite"/>
    </source>
</evidence>
<feature type="compositionally biased region" description="Polar residues" evidence="2">
    <location>
        <begin position="269"/>
        <end position="279"/>
    </location>
</feature>
<proteinExistence type="predicted"/>
<reference evidence="3 4" key="1">
    <citation type="journal article" date="2019" name="Sci. Rep.">
        <title>Colletotrichum shisoi sp. nov., an anthracnose pathogen of Perilla frutescens in Japan: molecular phylogenetic, morphological and genomic evidence.</title>
        <authorList>
            <person name="Gan P."/>
            <person name="Tsushima A."/>
            <person name="Hiroyama R."/>
            <person name="Narusaka M."/>
            <person name="Takano Y."/>
            <person name="Narusaka Y."/>
            <person name="Kawaradani M."/>
            <person name="Damm U."/>
            <person name="Shirasu K."/>
        </authorList>
    </citation>
    <scope>NUCLEOTIDE SEQUENCE [LARGE SCALE GENOMIC DNA]</scope>
    <source>
        <strain evidence="3 4">PG-2018a</strain>
    </source>
</reference>
<dbReference type="Gene3D" id="1.20.5.190">
    <property type="match status" value="1"/>
</dbReference>
<evidence type="ECO:0000313" key="4">
    <source>
        <dbReference type="Proteomes" id="UP000326340"/>
    </source>
</evidence>
<feature type="coiled-coil region" evidence="1">
    <location>
        <begin position="40"/>
        <end position="102"/>
    </location>
</feature>
<protein>
    <recommendedName>
        <fullName evidence="5">Wac domain-containing protein</fullName>
    </recommendedName>
</protein>
<sequence length="344" mass="39585">MASTHDKSSPQPLSRDDYIDLRNAQDKHLNVEFTSIRHSIDLVKIEVDEVKTEVGKLKTEVGKVKTEVGKVKTEVTGLNFRMQRLENQTQRLEAEIRQSKAYIRNNALRNPTLPIRPLVIYHPERGILEPNELRFPRNADEFYALRDPQTDRHRSMLAYLAMFYDVRLRTADYTSDDESSDDEVFIDRPDLVIEKLEDILGLNEDKFIKFRERARNLASRTPPKPIKRSQALLPNDGSIPVSRRPRLELPQRVAGIEGRNTHDTHRQTPENPSSENLTNARLGWGTRSTPSSQQPRIRCPDEHTYLPELAEPEPKRPNSATQKPETEAAESDIQTRAFTSPREP</sequence>
<organism evidence="3 4">
    <name type="scientific">Colletotrichum shisoi</name>
    <dbReference type="NCBI Taxonomy" id="2078593"/>
    <lineage>
        <taxon>Eukaryota</taxon>
        <taxon>Fungi</taxon>
        <taxon>Dikarya</taxon>
        <taxon>Ascomycota</taxon>
        <taxon>Pezizomycotina</taxon>
        <taxon>Sordariomycetes</taxon>
        <taxon>Hypocreomycetidae</taxon>
        <taxon>Glomerellales</taxon>
        <taxon>Glomerellaceae</taxon>
        <taxon>Colletotrichum</taxon>
        <taxon>Colletotrichum destructivum species complex</taxon>
    </lineage>
</organism>
<comment type="caution">
    <text evidence="3">The sequence shown here is derived from an EMBL/GenBank/DDBJ whole genome shotgun (WGS) entry which is preliminary data.</text>
</comment>
<keyword evidence="1" id="KW-0175">Coiled coil</keyword>
<name>A0A5Q4C2C1_9PEZI</name>
<evidence type="ECO:0000313" key="3">
    <source>
        <dbReference type="EMBL" id="TQN73490.1"/>
    </source>
</evidence>
<dbReference type="OrthoDB" id="5416902at2759"/>
<dbReference type="Proteomes" id="UP000326340">
    <property type="component" value="Unassembled WGS sequence"/>
</dbReference>
<feature type="compositionally biased region" description="Polar residues" evidence="2">
    <location>
        <begin position="286"/>
        <end position="295"/>
    </location>
</feature>
<dbReference type="SUPFAM" id="SSF57997">
    <property type="entry name" value="Tropomyosin"/>
    <property type="match status" value="1"/>
</dbReference>
<keyword evidence="4" id="KW-1185">Reference proteome</keyword>
<dbReference type="AlphaFoldDB" id="A0A5Q4C2C1"/>
<evidence type="ECO:0008006" key="5">
    <source>
        <dbReference type="Google" id="ProtNLM"/>
    </source>
</evidence>
<feature type="compositionally biased region" description="Basic and acidic residues" evidence="2">
    <location>
        <begin position="259"/>
        <end position="268"/>
    </location>
</feature>
<feature type="region of interest" description="Disordered" evidence="2">
    <location>
        <begin position="218"/>
        <end position="344"/>
    </location>
</feature>
<evidence type="ECO:0000256" key="1">
    <source>
        <dbReference type="SAM" id="Coils"/>
    </source>
</evidence>